<sequence length="212" mass="23667">MRVLPPYTSRCANPCFLGLRRFCHVVFPLNVTCVVWLRRVSAELHLRWKTISLTSLLPSLTPKTPSSNKLPFLSRSSASQFHGAQSSHHILLSSLPSSSSSFKFTISSKEDIEHLGDIASLDDNVESFLSHDDGDRRDLFSTLKQIPFEHVAENSKGLIMARSIILTPTRKDPTLSALRNFAAIRRKELGLQGRDILDINKLVGPFGTKIDT</sequence>
<reference evidence="1" key="1">
    <citation type="submission" date="2023-03" db="UniProtKB">
        <authorList>
            <consortium name="EnsemblPlants"/>
        </authorList>
    </citation>
    <scope>IDENTIFICATION</scope>
</reference>
<accession>A0A9I9E721</accession>
<dbReference type="EnsemblPlants" id="MELO3C029692.2.1">
    <property type="protein sequence ID" value="MELO3C029692.2.1"/>
    <property type="gene ID" value="MELO3C029692.2"/>
</dbReference>
<organism evidence="1">
    <name type="scientific">Cucumis melo</name>
    <name type="common">Muskmelon</name>
    <dbReference type="NCBI Taxonomy" id="3656"/>
    <lineage>
        <taxon>Eukaryota</taxon>
        <taxon>Viridiplantae</taxon>
        <taxon>Streptophyta</taxon>
        <taxon>Embryophyta</taxon>
        <taxon>Tracheophyta</taxon>
        <taxon>Spermatophyta</taxon>
        <taxon>Magnoliopsida</taxon>
        <taxon>eudicotyledons</taxon>
        <taxon>Gunneridae</taxon>
        <taxon>Pentapetalae</taxon>
        <taxon>rosids</taxon>
        <taxon>fabids</taxon>
        <taxon>Cucurbitales</taxon>
        <taxon>Cucurbitaceae</taxon>
        <taxon>Benincaseae</taxon>
        <taxon>Cucumis</taxon>
    </lineage>
</organism>
<protein>
    <submittedName>
        <fullName evidence="1">Uncharacterized protein</fullName>
    </submittedName>
</protein>
<dbReference type="AlphaFoldDB" id="A0A9I9E721"/>
<proteinExistence type="predicted"/>
<dbReference type="Gramene" id="MELO3C029692.2.1">
    <property type="protein sequence ID" value="MELO3C029692.2.1"/>
    <property type="gene ID" value="MELO3C029692.2"/>
</dbReference>
<name>A0A9I9E721_CUCME</name>
<evidence type="ECO:0000313" key="1">
    <source>
        <dbReference type="EnsemblPlants" id="MELO3C029692.2.1"/>
    </source>
</evidence>